<proteinExistence type="predicted"/>
<gene>
    <name evidence="2" type="ORF">SAMN05421881_101146</name>
</gene>
<dbReference type="RefSeq" id="WP_245725085.1">
    <property type="nucleotide sequence ID" value="NZ_FNOY01000011.1"/>
</dbReference>
<protein>
    <submittedName>
        <fullName evidence="2">Mu-like prophage major head subunit gpT</fullName>
    </submittedName>
</protein>
<feature type="domain" description="Bacteriophage Mu GpT" evidence="1">
    <location>
        <begin position="282"/>
        <end position="347"/>
    </location>
</feature>
<dbReference type="InterPro" id="IPR018774">
    <property type="entry name" value="Phage_Mu_GpT"/>
</dbReference>
<feature type="domain" description="Bacteriophage Mu GpT" evidence="1">
    <location>
        <begin position="211"/>
        <end position="277"/>
    </location>
</feature>
<dbReference type="AlphaFoldDB" id="A0A1H3FE79"/>
<dbReference type="Pfam" id="PF10124">
    <property type="entry name" value="Mu-like_gpT"/>
    <property type="match status" value="3"/>
</dbReference>
<accession>A0A1H3FE79</accession>
<evidence type="ECO:0000313" key="2">
    <source>
        <dbReference type="EMBL" id="SDX88429.1"/>
    </source>
</evidence>
<evidence type="ECO:0000313" key="3">
    <source>
        <dbReference type="Proteomes" id="UP000198640"/>
    </source>
</evidence>
<feature type="domain" description="Bacteriophage Mu GpT" evidence="1">
    <location>
        <begin position="58"/>
        <end position="198"/>
    </location>
</feature>
<evidence type="ECO:0000259" key="1">
    <source>
        <dbReference type="Pfam" id="PF10124"/>
    </source>
</evidence>
<keyword evidence="3" id="KW-1185">Reference proteome</keyword>
<sequence>MKKLTKFALGLFMLAVMVLGAFAVLAAPVEGLGLMAEGVEPLSFVGFAGLLVNKQTIDNVFVSLKTTFNNAFGAAPTVWPKIGMRISSTTRQNDYAWLSKFPRMKEWIGDKHIKSLEAFAYTIPNKDWEATIEVDRNDIEDDQLGIYGPQAQMAGESAAQLPDEIVMALVNGGFTSLCFDGQYFFDTDHLVAGANVSNKLTVALSAASQAAAIASYGAARTAMRKFKDDEGRPLNINPNVLLVPPALEHVALALVNNDRLDDGKANLFKGTAEVVVDARLTSDTAWFLLDTTKPVKPFIYQERKAPVFVEQTGQENDDVFMRKKFKFGAEARAAGGYGFWQLALGSTGAG</sequence>
<name>A0A1H3FE79_9PROT</name>
<dbReference type="EMBL" id="FNOY01000011">
    <property type="protein sequence ID" value="SDX88429.1"/>
    <property type="molecule type" value="Genomic_DNA"/>
</dbReference>
<reference evidence="2 3" key="1">
    <citation type="submission" date="2016-10" db="EMBL/GenBank/DDBJ databases">
        <authorList>
            <person name="de Groot N.N."/>
        </authorList>
    </citation>
    <scope>NUCLEOTIDE SEQUENCE [LARGE SCALE GENOMIC DNA]</scope>
    <source>
        <strain evidence="2 3">Nm1</strain>
    </source>
</reference>
<organism evidence="2 3">
    <name type="scientific">Nitrosomonas halophila</name>
    <dbReference type="NCBI Taxonomy" id="44576"/>
    <lineage>
        <taxon>Bacteria</taxon>
        <taxon>Pseudomonadati</taxon>
        <taxon>Pseudomonadota</taxon>
        <taxon>Betaproteobacteria</taxon>
        <taxon>Nitrosomonadales</taxon>
        <taxon>Nitrosomonadaceae</taxon>
        <taxon>Nitrosomonas</taxon>
    </lineage>
</organism>
<dbReference type="STRING" id="44576.SAMN05421881_101146"/>
<dbReference type="Proteomes" id="UP000198640">
    <property type="component" value="Unassembled WGS sequence"/>
</dbReference>